<dbReference type="PANTHER" id="PTHR11113">
    <property type="entry name" value="N-ACETYLGLUCOSAMINE-6-PHOSPHATE DEACETYLASE"/>
    <property type="match status" value="1"/>
</dbReference>
<evidence type="ECO:0000259" key="7">
    <source>
        <dbReference type="Pfam" id="PF01979"/>
    </source>
</evidence>
<keyword evidence="4 6" id="KW-0464">Manganese</keyword>
<evidence type="ECO:0000256" key="2">
    <source>
        <dbReference type="ARBA" id="ARBA00012782"/>
    </source>
</evidence>
<evidence type="ECO:0000256" key="3">
    <source>
        <dbReference type="ARBA" id="ARBA00022801"/>
    </source>
</evidence>
<dbReference type="GeneID" id="9233708"/>
<dbReference type="Proteomes" id="UP000002573">
    <property type="component" value="Chromosome"/>
</dbReference>
<dbReference type="GO" id="GO:0006146">
    <property type="term" value="P:adenine catabolic process"/>
    <property type="evidence" value="ECO:0007669"/>
    <property type="project" value="InterPro"/>
</dbReference>
<feature type="domain" description="Adenine deaminase C-terminal" evidence="8">
    <location>
        <begin position="430"/>
        <end position="597"/>
    </location>
</feature>
<dbReference type="OrthoDB" id="24954at2157"/>
<dbReference type="Pfam" id="PF13382">
    <property type="entry name" value="Adenine_deam_C"/>
    <property type="match status" value="1"/>
</dbReference>
<gene>
    <name evidence="6" type="primary">ade</name>
    <name evidence="9" type="ordered locus">Shell_0419</name>
</gene>
<dbReference type="KEGG" id="shc:Shell_0419"/>
<evidence type="ECO:0000256" key="1">
    <source>
        <dbReference type="ARBA" id="ARBA00006773"/>
    </source>
</evidence>
<evidence type="ECO:0000256" key="5">
    <source>
        <dbReference type="ARBA" id="ARBA00047720"/>
    </source>
</evidence>
<dbReference type="GO" id="GO:0000034">
    <property type="term" value="F:adenine deaminase activity"/>
    <property type="evidence" value="ECO:0007669"/>
    <property type="project" value="UniProtKB-UniRule"/>
</dbReference>
<dbReference type="SUPFAM" id="SSF51338">
    <property type="entry name" value="Composite domain of metallo-dependent hydrolases"/>
    <property type="match status" value="1"/>
</dbReference>
<dbReference type="PANTHER" id="PTHR11113:SF2">
    <property type="entry name" value="ADENINE DEAMINASE"/>
    <property type="match status" value="1"/>
</dbReference>
<dbReference type="Gene3D" id="2.30.40.10">
    <property type="entry name" value="Urease, subunit C, domain 1"/>
    <property type="match status" value="1"/>
</dbReference>
<dbReference type="RefSeq" id="WP_013142748.1">
    <property type="nucleotide sequence ID" value="NC_014205.1"/>
</dbReference>
<sequence>MVLPRIFHYDVDERISLIQTITGKKPADIVISNVNLVLAPTGEILDNASIIISGKRIAGAGKYSELHRFIGKNTLVIDGENNYAMPGFIDPHIHIESSLLTPHGFAKLALKHGTTTVVADPHEIGNVLGSRGVEIFIDEARNLPLKILIDIPSCVPATDPSYGLETTANIIGVDEVEKLAALEGTIGLGEVMDFISILNANKAVLEKIRVAHRYGLIVNGHAPLLRGAELDAYIDAGIWSDHESTIYEEALEKARKGMYVFIREGSAWKDLKALLPLIKDHSIDHRFLSFASDDINVVDLMEKGHMDRIINIAIEYGVDPVKAIQLATIGPATRIHLEDHVGVVGPARLADIVLSKNIEYIKPHTVIASGEIIYYKGESRKTFNNYKYPEEALNTVKLAKTPGPQEFIPRINNREGIVEVNIIGVTPGSALTKHVVEELAVKDYKVLADPSRDIIYAAVIDRHKASGSMGKGFIKGLGFKAGAIAQTIAHDTHNLIVAGNNPEDMSRAVKRIVEIQGGIVVVDKGKIIGELPLRLAGLMSIEEPETVYEKYKKITKELMERYGLEFESFFMTLALVALPVIPEIRLTDKGLVNVREAKLMPLINK</sequence>
<dbReference type="AlphaFoldDB" id="D7DBK3"/>
<proteinExistence type="inferred from homology"/>
<evidence type="ECO:0000259" key="8">
    <source>
        <dbReference type="Pfam" id="PF13382"/>
    </source>
</evidence>
<dbReference type="InterPro" id="IPR006679">
    <property type="entry name" value="Adenine_deam"/>
</dbReference>
<evidence type="ECO:0000256" key="4">
    <source>
        <dbReference type="ARBA" id="ARBA00023211"/>
    </source>
</evidence>
<reference evidence="9 10" key="2">
    <citation type="journal article" date="2011" name="Stand. Genomic Sci.">
        <title>Complete genome sequence of Staphylothermus hellenicus P8.</title>
        <authorList>
            <person name="Anderson I."/>
            <person name="Wirth R."/>
            <person name="Lucas S."/>
            <person name="Copeland A."/>
            <person name="Lapidus A."/>
            <person name="Cheng J.F."/>
            <person name="Goodwin L."/>
            <person name="Pitluck S."/>
            <person name="Davenport K."/>
            <person name="Detter J.C."/>
            <person name="Han C."/>
            <person name="Tapia R."/>
            <person name="Land M."/>
            <person name="Hauser L."/>
            <person name="Pati A."/>
            <person name="Mikhailova N."/>
            <person name="Woyke T."/>
            <person name="Klenk H.P."/>
            <person name="Kyrpides N."/>
            <person name="Ivanova N."/>
        </authorList>
    </citation>
    <scope>NUCLEOTIDE SEQUENCE [LARGE SCALE GENOMIC DNA]</scope>
    <source>
        <strain evidence="10">DSM 12710 / JCM 10830 / BK20S6-10-b1 / P8</strain>
    </source>
</reference>
<dbReference type="InterPro" id="IPR011059">
    <property type="entry name" value="Metal-dep_hydrolase_composite"/>
</dbReference>
<dbReference type="Gene3D" id="3.20.20.140">
    <property type="entry name" value="Metal-dependent hydrolases"/>
    <property type="match status" value="1"/>
</dbReference>
<dbReference type="InterPro" id="IPR006680">
    <property type="entry name" value="Amidohydro-rel"/>
</dbReference>
<dbReference type="EC" id="3.5.4.2" evidence="2 6"/>
<dbReference type="InterPro" id="IPR032466">
    <property type="entry name" value="Metal_Hydrolase"/>
</dbReference>
<dbReference type="InterPro" id="IPR026912">
    <property type="entry name" value="Adenine_deam_C"/>
</dbReference>
<dbReference type="STRING" id="591019.Shell_0419"/>
<keyword evidence="3 6" id="KW-0378">Hydrolase</keyword>
<evidence type="ECO:0000313" key="10">
    <source>
        <dbReference type="Proteomes" id="UP000002573"/>
    </source>
</evidence>
<dbReference type="eggNOG" id="arCOG00693">
    <property type="taxonomic scope" value="Archaea"/>
</dbReference>
<protein>
    <recommendedName>
        <fullName evidence="2 6">Adenine deaminase</fullName>
        <shortName evidence="6">Adenase</shortName>
        <shortName evidence="6">Adenine aminase</shortName>
        <ecNumber evidence="2 6">3.5.4.2</ecNumber>
    </recommendedName>
</protein>
<comment type="similarity">
    <text evidence="1 6">Belongs to the metallo-dependent hydrolases superfamily. Adenine deaminase family.</text>
</comment>
<name>D7DBK3_STAHD</name>
<organism evidence="9 10">
    <name type="scientific">Staphylothermus hellenicus (strain DSM 12710 / JCM 10830 / BK20S6-10-b1 / P8)</name>
    <dbReference type="NCBI Taxonomy" id="591019"/>
    <lineage>
        <taxon>Archaea</taxon>
        <taxon>Thermoproteota</taxon>
        <taxon>Thermoprotei</taxon>
        <taxon>Desulfurococcales</taxon>
        <taxon>Desulfurococcaceae</taxon>
        <taxon>Staphylothermus</taxon>
    </lineage>
</organism>
<dbReference type="Pfam" id="PF01979">
    <property type="entry name" value="Amidohydro_1"/>
    <property type="match status" value="1"/>
</dbReference>
<reference evidence="10" key="1">
    <citation type="submission" date="2010-05" db="EMBL/GenBank/DDBJ databases">
        <title>Complete sequence of Staphylothermus hellenicus DSM 12710.</title>
        <authorList>
            <consortium name="US DOE Joint Genome Institute"/>
            <person name="Lucas S."/>
            <person name="Copeland A."/>
            <person name="Lapidus A."/>
            <person name="Cheng J.-F."/>
            <person name="Bruce D."/>
            <person name="Goodwin L."/>
            <person name="Pitluck S."/>
            <person name="Davenport K."/>
            <person name="Detter J.C."/>
            <person name="Han C."/>
            <person name="Tapia R."/>
            <person name="Larimer F."/>
            <person name="Land M."/>
            <person name="Hauser L."/>
            <person name="Kyrpides N."/>
            <person name="Mikhailova N."/>
            <person name="Anderson I.J."/>
            <person name="Woyke T."/>
        </authorList>
    </citation>
    <scope>NUCLEOTIDE SEQUENCE [LARGE SCALE GENOMIC DNA]</scope>
    <source>
        <strain evidence="10">DSM 12710 / JCM 10830 / BK20S6-10-b1 / P8</strain>
    </source>
</reference>
<dbReference type="EMBL" id="CP002051">
    <property type="protein sequence ID" value="ADI31550.1"/>
    <property type="molecule type" value="Genomic_DNA"/>
</dbReference>
<evidence type="ECO:0000313" key="9">
    <source>
        <dbReference type="EMBL" id="ADI31550.1"/>
    </source>
</evidence>
<comment type="catalytic activity">
    <reaction evidence="5 6">
        <text>adenine + H2O + H(+) = hypoxanthine + NH4(+)</text>
        <dbReference type="Rhea" id="RHEA:23688"/>
        <dbReference type="ChEBI" id="CHEBI:15377"/>
        <dbReference type="ChEBI" id="CHEBI:15378"/>
        <dbReference type="ChEBI" id="CHEBI:16708"/>
        <dbReference type="ChEBI" id="CHEBI:17368"/>
        <dbReference type="ChEBI" id="CHEBI:28938"/>
        <dbReference type="EC" id="3.5.4.2"/>
    </reaction>
</comment>
<comment type="cofactor">
    <cofactor evidence="6">
        <name>Mn(2+)</name>
        <dbReference type="ChEBI" id="CHEBI:29035"/>
    </cofactor>
</comment>
<keyword evidence="10" id="KW-1185">Reference proteome</keyword>
<dbReference type="CDD" id="cd01295">
    <property type="entry name" value="AdeC"/>
    <property type="match status" value="1"/>
</dbReference>
<dbReference type="NCBIfam" id="TIGR01178">
    <property type="entry name" value="ade"/>
    <property type="match status" value="1"/>
</dbReference>
<evidence type="ECO:0000256" key="6">
    <source>
        <dbReference type="HAMAP-Rule" id="MF_01518"/>
    </source>
</evidence>
<accession>D7DBK3</accession>
<feature type="domain" description="Amidohydrolase-related" evidence="7">
    <location>
        <begin position="83"/>
        <end position="372"/>
    </location>
</feature>
<dbReference type="HAMAP" id="MF_01518">
    <property type="entry name" value="Adenine_deamin"/>
    <property type="match status" value="1"/>
</dbReference>
<dbReference type="HOGENOM" id="CLU_027935_0_0_2"/>
<dbReference type="SUPFAM" id="SSF51556">
    <property type="entry name" value="Metallo-dependent hydrolases"/>
    <property type="match status" value="1"/>
</dbReference>